<feature type="compositionally biased region" description="Basic and acidic residues" evidence="4">
    <location>
        <begin position="411"/>
        <end position="425"/>
    </location>
</feature>
<keyword evidence="7" id="KW-1185">Reference proteome</keyword>
<protein>
    <recommendedName>
        <fullName evidence="2">RNA polymerase II holoenzyme cyclin-like subunit</fullName>
    </recommendedName>
</protein>
<reference evidence="6" key="1">
    <citation type="journal article" date="2020" name="Stud. Mycol.">
        <title>101 Dothideomycetes genomes: a test case for predicting lifestyles and emergence of pathogens.</title>
        <authorList>
            <person name="Haridas S."/>
            <person name="Albert R."/>
            <person name="Binder M."/>
            <person name="Bloem J."/>
            <person name="Labutti K."/>
            <person name="Salamov A."/>
            <person name="Andreopoulos B."/>
            <person name="Baker S."/>
            <person name="Barry K."/>
            <person name="Bills G."/>
            <person name="Bluhm B."/>
            <person name="Cannon C."/>
            <person name="Castanera R."/>
            <person name="Culley D."/>
            <person name="Daum C."/>
            <person name="Ezra D."/>
            <person name="Gonzalez J."/>
            <person name="Henrissat B."/>
            <person name="Kuo A."/>
            <person name="Liang C."/>
            <person name="Lipzen A."/>
            <person name="Lutzoni F."/>
            <person name="Magnuson J."/>
            <person name="Mondo S."/>
            <person name="Nolan M."/>
            <person name="Ohm R."/>
            <person name="Pangilinan J."/>
            <person name="Park H.-J."/>
            <person name="Ramirez L."/>
            <person name="Alfaro M."/>
            <person name="Sun H."/>
            <person name="Tritt A."/>
            <person name="Yoshinaga Y."/>
            <person name="Zwiers L.-H."/>
            <person name="Turgeon B."/>
            <person name="Goodwin S."/>
            <person name="Spatafora J."/>
            <person name="Crous P."/>
            <person name="Grigoriev I."/>
        </authorList>
    </citation>
    <scope>NUCLEOTIDE SEQUENCE</scope>
    <source>
        <strain evidence="6">CBS 113979</strain>
    </source>
</reference>
<dbReference type="CDD" id="cd20546">
    <property type="entry name" value="CYCLIN_SpCG1C_ScCTK2-like_rpt2"/>
    <property type="match status" value="1"/>
</dbReference>
<dbReference type="SMART" id="SM00385">
    <property type="entry name" value="CYCLIN"/>
    <property type="match status" value="2"/>
</dbReference>
<evidence type="ECO:0000256" key="1">
    <source>
        <dbReference type="ARBA" id="ARBA00008638"/>
    </source>
</evidence>
<dbReference type="GO" id="GO:0006357">
    <property type="term" value="P:regulation of transcription by RNA polymerase II"/>
    <property type="evidence" value="ECO:0007669"/>
    <property type="project" value="InterPro"/>
</dbReference>
<dbReference type="Proteomes" id="UP000800041">
    <property type="component" value="Unassembled WGS sequence"/>
</dbReference>
<evidence type="ECO:0000256" key="2">
    <source>
        <dbReference type="ARBA" id="ARBA00014912"/>
    </source>
</evidence>
<feature type="region of interest" description="Disordered" evidence="4">
    <location>
        <begin position="384"/>
        <end position="425"/>
    </location>
</feature>
<sequence length="425" mass="47515">MSDAVGPHPSFIEVRKPYIFEHQLRHAMDAIGMTEAKDTLLRLQGIDYINEVRLALNMPIRTFNTAAVYYHKFRLVHSDQEYGWADAALAALFTASKIEDTLKKSRDILCAAHNMKASPADQLSADDPIFEDRAKIIIGMERLMLEASGFDFTSRHPQDILVKFCKHARLPKDTVGNTAWNMAIDLYRTFAPLKQQRAVQALACLELSARLHDIDIDSIAPGPSCSFNYKTWAVDRQGIMETLLDLLDLYTHNRSATTVGPKHDLDAFITIRITMNQEVSANSLPRYTQAPPGDENASLAKAEKASPFTATVTNGIKRAANGHPKSKSSPFLSHVSNPATPASPSTPAPVGLRGQNSTVRFMFDPMRAGEEKEEVDRYFRVEEEEYEVEVEVERPVRVSGNGNGVRSGGGAEKEKERERERERER</sequence>
<dbReference type="OrthoDB" id="4951845at2759"/>
<keyword evidence="3" id="KW-0195">Cyclin</keyword>
<feature type="compositionally biased region" description="Gly residues" evidence="4">
    <location>
        <begin position="401"/>
        <end position="410"/>
    </location>
</feature>
<feature type="domain" description="Cyclin-like" evidence="5">
    <location>
        <begin position="47"/>
        <end position="146"/>
    </location>
</feature>
<dbReference type="InterPro" id="IPR013763">
    <property type="entry name" value="Cyclin-like_dom"/>
</dbReference>
<dbReference type="AlphaFoldDB" id="A0A6G1HHA2"/>
<evidence type="ECO:0000313" key="7">
    <source>
        <dbReference type="Proteomes" id="UP000800041"/>
    </source>
</evidence>
<dbReference type="PANTHER" id="PTHR10026">
    <property type="entry name" value="CYCLIN"/>
    <property type="match status" value="1"/>
</dbReference>
<feature type="domain" description="Cyclin-like" evidence="5">
    <location>
        <begin position="159"/>
        <end position="248"/>
    </location>
</feature>
<dbReference type="GO" id="GO:0016538">
    <property type="term" value="F:cyclin-dependent protein serine/threonine kinase regulator activity"/>
    <property type="evidence" value="ECO:0007669"/>
    <property type="project" value="InterPro"/>
</dbReference>
<gene>
    <name evidence="6" type="ORF">K402DRAFT_320676</name>
</gene>
<feature type="compositionally biased region" description="Low complexity" evidence="4">
    <location>
        <begin position="338"/>
        <end position="349"/>
    </location>
</feature>
<dbReference type="InterPro" id="IPR006671">
    <property type="entry name" value="Cyclin_N"/>
</dbReference>
<dbReference type="SUPFAM" id="SSF47954">
    <property type="entry name" value="Cyclin-like"/>
    <property type="match status" value="2"/>
</dbReference>
<accession>A0A6G1HHA2</accession>
<name>A0A6G1HHA2_9PEZI</name>
<dbReference type="Gene3D" id="1.10.472.10">
    <property type="entry name" value="Cyclin-like"/>
    <property type="match status" value="2"/>
</dbReference>
<evidence type="ECO:0000256" key="3">
    <source>
        <dbReference type="RuleBase" id="RU000383"/>
    </source>
</evidence>
<dbReference type="InterPro" id="IPR043198">
    <property type="entry name" value="Cyclin/Ssn8"/>
</dbReference>
<evidence type="ECO:0000259" key="5">
    <source>
        <dbReference type="SMART" id="SM00385"/>
    </source>
</evidence>
<dbReference type="EMBL" id="ML977137">
    <property type="protein sequence ID" value="KAF1992409.1"/>
    <property type="molecule type" value="Genomic_DNA"/>
</dbReference>
<proteinExistence type="inferred from homology"/>
<evidence type="ECO:0000313" key="6">
    <source>
        <dbReference type="EMBL" id="KAF1992409.1"/>
    </source>
</evidence>
<organism evidence="6 7">
    <name type="scientific">Aulographum hederae CBS 113979</name>
    <dbReference type="NCBI Taxonomy" id="1176131"/>
    <lineage>
        <taxon>Eukaryota</taxon>
        <taxon>Fungi</taxon>
        <taxon>Dikarya</taxon>
        <taxon>Ascomycota</taxon>
        <taxon>Pezizomycotina</taxon>
        <taxon>Dothideomycetes</taxon>
        <taxon>Pleosporomycetidae</taxon>
        <taxon>Aulographales</taxon>
        <taxon>Aulographaceae</taxon>
    </lineage>
</organism>
<dbReference type="InterPro" id="IPR036915">
    <property type="entry name" value="Cyclin-like_sf"/>
</dbReference>
<dbReference type="Pfam" id="PF00134">
    <property type="entry name" value="Cyclin_N"/>
    <property type="match status" value="1"/>
</dbReference>
<feature type="region of interest" description="Disordered" evidence="4">
    <location>
        <begin position="318"/>
        <end position="356"/>
    </location>
</feature>
<comment type="similarity">
    <text evidence="1">Belongs to the cyclin family. Cyclin C subfamily.</text>
</comment>
<feature type="compositionally biased region" description="Polar residues" evidence="4">
    <location>
        <begin position="327"/>
        <end position="337"/>
    </location>
</feature>
<evidence type="ECO:0000256" key="4">
    <source>
        <dbReference type="SAM" id="MobiDB-lite"/>
    </source>
</evidence>